<comment type="caution">
    <text evidence="12">The sequence shown here is derived from an EMBL/GenBank/DDBJ whole genome shotgun (WGS) entry which is preliminary data.</text>
</comment>
<feature type="active site" evidence="7">
    <location>
        <position position="155"/>
    </location>
</feature>
<keyword evidence="12" id="KW-0121">Carboxypeptidase</keyword>
<evidence type="ECO:0000256" key="2">
    <source>
        <dbReference type="ARBA" id="ARBA00022729"/>
    </source>
</evidence>
<feature type="active site" description="Acyl-ester intermediate" evidence="7">
    <location>
        <position position="91"/>
    </location>
</feature>
<evidence type="ECO:0000313" key="12">
    <source>
        <dbReference type="EMBL" id="GHC90083.1"/>
    </source>
</evidence>
<keyword evidence="2" id="KW-0732">Signal</keyword>
<keyword evidence="10" id="KW-0472">Membrane</keyword>
<dbReference type="GO" id="GO:0071555">
    <property type="term" value="P:cell wall organization"/>
    <property type="evidence" value="ECO:0007669"/>
    <property type="project" value="UniProtKB-KW"/>
</dbReference>
<feature type="transmembrane region" description="Helical" evidence="10">
    <location>
        <begin position="21"/>
        <end position="41"/>
    </location>
</feature>
<gene>
    <name evidence="12" type="primary">dacC</name>
    <name evidence="12" type="ORF">GCM10010334_23820</name>
</gene>
<keyword evidence="5" id="KW-0573">Peptidoglycan synthesis</keyword>
<feature type="binding site" evidence="8">
    <location>
        <position position="256"/>
    </location>
    <ligand>
        <name>substrate</name>
    </ligand>
</feature>
<evidence type="ECO:0000256" key="10">
    <source>
        <dbReference type="SAM" id="Phobius"/>
    </source>
</evidence>
<dbReference type="SUPFAM" id="SSF56601">
    <property type="entry name" value="beta-lactamase/transpeptidase-like"/>
    <property type="match status" value="1"/>
</dbReference>
<keyword evidence="10" id="KW-1133">Transmembrane helix</keyword>
<keyword evidence="10" id="KW-0812">Transmembrane</keyword>
<keyword evidence="12" id="KW-0645">Protease</keyword>
<comment type="similarity">
    <text evidence="1 9">Belongs to the peptidase S11 family.</text>
</comment>
<evidence type="ECO:0000256" key="8">
    <source>
        <dbReference type="PIRSR" id="PIRSR618044-2"/>
    </source>
</evidence>
<keyword evidence="4" id="KW-0133">Cell shape</keyword>
<sequence>MWTLTKRYGLVAYGRLRRGRPGLLWGPVAVLLVGGVGAWLVPAGGGGTGRLPAVAAELDLPWPGEGQAAVAVERIGDIGGTGPRRAVPIASVTKVMTAYVILKDHPLRGGQDGPTVEVDAQAAAESHSLSESTAAVVEGQRLSQRKLLELMLLPSANNVARLLARWDAGSEARFVAKMNAAAARLGMTDTTYTGASGIEATTLSTAADQLKLAREAMKDPALRATVALRSTVVPGRTEPVRNTNELLARPGVIGLKTGSSTPAGGNLMWAAEVPEGTKRRLVYGVVLGQRAGTTPAEGRRAALESSGRLLDALQEQLPRALAGQA</sequence>
<keyword evidence="3" id="KW-0378">Hydrolase</keyword>
<evidence type="ECO:0000313" key="13">
    <source>
        <dbReference type="Proteomes" id="UP000638353"/>
    </source>
</evidence>
<reference evidence="12" key="2">
    <citation type="submission" date="2020-09" db="EMBL/GenBank/DDBJ databases">
        <authorList>
            <person name="Sun Q."/>
            <person name="Ohkuma M."/>
        </authorList>
    </citation>
    <scope>NUCLEOTIDE SEQUENCE</scope>
    <source>
        <strain evidence="12">JCM 4637</strain>
    </source>
</reference>
<dbReference type="PANTHER" id="PTHR21581">
    <property type="entry name" value="D-ALANYL-D-ALANINE CARBOXYPEPTIDASE"/>
    <property type="match status" value="1"/>
</dbReference>
<dbReference type="GO" id="GO:0006508">
    <property type="term" value="P:proteolysis"/>
    <property type="evidence" value="ECO:0007669"/>
    <property type="project" value="InterPro"/>
</dbReference>
<evidence type="ECO:0000256" key="5">
    <source>
        <dbReference type="ARBA" id="ARBA00022984"/>
    </source>
</evidence>
<dbReference type="GO" id="GO:0009252">
    <property type="term" value="P:peptidoglycan biosynthetic process"/>
    <property type="evidence" value="ECO:0007669"/>
    <property type="project" value="UniProtKB-KW"/>
</dbReference>
<evidence type="ECO:0000256" key="9">
    <source>
        <dbReference type="RuleBase" id="RU004016"/>
    </source>
</evidence>
<feature type="active site" description="Proton acceptor" evidence="7">
    <location>
        <position position="94"/>
    </location>
</feature>
<protein>
    <submittedName>
        <fullName evidence="12">D-alanyl-D-alanine carboxypeptidase</fullName>
    </submittedName>
</protein>
<dbReference type="Pfam" id="PF00768">
    <property type="entry name" value="Peptidase_S11"/>
    <property type="match status" value="1"/>
</dbReference>
<evidence type="ECO:0000256" key="4">
    <source>
        <dbReference type="ARBA" id="ARBA00022960"/>
    </source>
</evidence>
<name>A0A918WWC8_9ACTN</name>
<evidence type="ECO:0000256" key="6">
    <source>
        <dbReference type="ARBA" id="ARBA00023316"/>
    </source>
</evidence>
<accession>A0A918WWC8</accession>
<feature type="domain" description="Peptidase S11 D-alanyl-D-alanine carboxypeptidase A N-terminal" evidence="11">
    <location>
        <begin position="85"/>
        <end position="273"/>
    </location>
</feature>
<dbReference type="GO" id="GO:0008360">
    <property type="term" value="P:regulation of cell shape"/>
    <property type="evidence" value="ECO:0007669"/>
    <property type="project" value="UniProtKB-KW"/>
</dbReference>
<proteinExistence type="inferred from homology"/>
<reference evidence="12" key="1">
    <citation type="journal article" date="2014" name="Int. J. Syst. Evol. Microbiol.">
        <title>Complete genome sequence of Corynebacterium casei LMG S-19264T (=DSM 44701T), isolated from a smear-ripened cheese.</title>
        <authorList>
            <consortium name="US DOE Joint Genome Institute (JGI-PGF)"/>
            <person name="Walter F."/>
            <person name="Albersmeier A."/>
            <person name="Kalinowski J."/>
            <person name="Ruckert C."/>
        </authorList>
    </citation>
    <scope>NUCLEOTIDE SEQUENCE</scope>
    <source>
        <strain evidence="12">JCM 4637</strain>
    </source>
</reference>
<organism evidence="12 13">
    <name type="scientific">Streptomyces finlayi</name>
    <dbReference type="NCBI Taxonomy" id="67296"/>
    <lineage>
        <taxon>Bacteria</taxon>
        <taxon>Bacillati</taxon>
        <taxon>Actinomycetota</taxon>
        <taxon>Actinomycetes</taxon>
        <taxon>Kitasatosporales</taxon>
        <taxon>Streptomycetaceae</taxon>
        <taxon>Streptomyces</taxon>
    </lineage>
</organism>
<dbReference type="InterPro" id="IPR018044">
    <property type="entry name" value="Peptidase_S11"/>
</dbReference>
<dbReference type="InterPro" id="IPR012338">
    <property type="entry name" value="Beta-lactam/transpept-like"/>
</dbReference>
<keyword evidence="6" id="KW-0961">Cell wall biogenesis/degradation</keyword>
<evidence type="ECO:0000256" key="7">
    <source>
        <dbReference type="PIRSR" id="PIRSR618044-1"/>
    </source>
</evidence>
<evidence type="ECO:0000259" key="11">
    <source>
        <dbReference type="Pfam" id="PF00768"/>
    </source>
</evidence>
<dbReference type="PANTHER" id="PTHR21581:SF33">
    <property type="entry name" value="D-ALANYL-D-ALANINE CARBOXYPEPTIDASE DACB"/>
    <property type="match status" value="1"/>
</dbReference>
<dbReference type="Gene3D" id="3.40.710.10">
    <property type="entry name" value="DD-peptidase/beta-lactamase superfamily"/>
    <property type="match status" value="1"/>
</dbReference>
<dbReference type="EMBL" id="BMVC01000004">
    <property type="protein sequence ID" value="GHC90083.1"/>
    <property type="molecule type" value="Genomic_DNA"/>
</dbReference>
<dbReference type="PRINTS" id="PR00725">
    <property type="entry name" value="DADACBPTASE1"/>
</dbReference>
<dbReference type="InterPro" id="IPR001967">
    <property type="entry name" value="Peptidase_S11_N"/>
</dbReference>
<evidence type="ECO:0000256" key="1">
    <source>
        <dbReference type="ARBA" id="ARBA00007164"/>
    </source>
</evidence>
<dbReference type="AlphaFoldDB" id="A0A918WWC8"/>
<evidence type="ECO:0000256" key="3">
    <source>
        <dbReference type="ARBA" id="ARBA00022801"/>
    </source>
</evidence>
<dbReference type="GO" id="GO:0009002">
    <property type="term" value="F:serine-type D-Ala-D-Ala carboxypeptidase activity"/>
    <property type="evidence" value="ECO:0007669"/>
    <property type="project" value="InterPro"/>
</dbReference>
<dbReference type="Proteomes" id="UP000638353">
    <property type="component" value="Unassembled WGS sequence"/>
</dbReference>